<gene>
    <name evidence="1" type="ORF">S01H1_05415</name>
</gene>
<protein>
    <recommendedName>
        <fullName evidence="2">Nucleotide-diphospho-sugar transferase domain-containing protein</fullName>
    </recommendedName>
</protein>
<proteinExistence type="predicted"/>
<dbReference type="AlphaFoldDB" id="X0TB87"/>
<dbReference type="Gene3D" id="3.90.550.10">
    <property type="entry name" value="Spore Coat Polysaccharide Biosynthesis Protein SpsA, Chain A"/>
    <property type="match status" value="1"/>
</dbReference>
<dbReference type="SUPFAM" id="SSF53448">
    <property type="entry name" value="Nucleotide-diphospho-sugar transferases"/>
    <property type="match status" value="1"/>
</dbReference>
<comment type="caution">
    <text evidence="1">The sequence shown here is derived from an EMBL/GenBank/DDBJ whole genome shotgun (WGS) entry which is preliminary data.</text>
</comment>
<dbReference type="InterPro" id="IPR029044">
    <property type="entry name" value="Nucleotide-diphossugar_trans"/>
</dbReference>
<sequence length="214" mass="24498">MTRGVLYWNSGTKLLTRLHVSLGSLREIYDGPVTILLSNAPKRYEEILGTNGFNVKRIDVPEGHRQALIIKTCLNQYTPYETTVFIDCDTLIIRPFDELFGWAEEHKFVATAFATWNVKRGAIARRVKSWYDQKLISEEEYKAAAAYPAGINVGIMGFQKDATIYNDWRPLAEKGFNAFIPDEVSCQILLPKHHHYLAPQYFNSSCRYSPVDDN</sequence>
<reference evidence="1" key="1">
    <citation type="journal article" date="2014" name="Front. Microbiol.">
        <title>High frequency of phylogenetically diverse reductive dehalogenase-homologous genes in deep subseafloor sedimentary metagenomes.</title>
        <authorList>
            <person name="Kawai M."/>
            <person name="Futagami T."/>
            <person name="Toyoda A."/>
            <person name="Takaki Y."/>
            <person name="Nishi S."/>
            <person name="Hori S."/>
            <person name="Arai W."/>
            <person name="Tsubouchi T."/>
            <person name="Morono Y."/>
            <person name="Uchiyama I."/>
            <person name="Ito T."/>
            <person name="Fujiyama A."/>
            <person name="Inagaki F."/>
            <person name="Takami H."/>
        </authorList>
    </citation>
    <scope>NUCLEOTIDE SEQUENCE</scope>
    <source>
        <strain evidence="1">Expedition CK06-06</strain>
    </source>
</reference>
<accession>X0TB87</accession>
<feature type="non-terminal residue" evidence="1">
    <location>
        <position position="214"/>
    </location>
</feature>
<evidence type="ECO:0000313" key="1">
    <source>
        <dbReference type="EMBL" id="GAF73340.1"/>
    </source>
</evidence>
<dbReference type="EMBL" id="BARS01002822">
    <property type="protein sequence ID" value="GAF73340.1"/>
    <property type="molecule type" value="Genomic_DNA"/>
</dbReference>
<name>X0TB87_9ZZZZ</name>
<organism evidence="1">
    <name type="scientific">marine sediment metagenome</name>
    <dbReference type="NCBI Taxonomy" id="412755"/>
    <lineage>
        <taxon>unclassified sequences</taxon>
        <taxon>metagenomes</taxon>
        <taxon>ecological metagenomes</taxon>
    </lineage>
</organism>
<evidence type="ECO:0008006" key="2">
    <source>
        <dbReference type="Google" id="ProtNLM"/>
    </source>
</evidence>